<sequence>MALILALLIVLGWRGPSLLQPSVGDEAEVVGDCDLHSGACEAQWDDGTHLTFQITPRPIRMQTRLQLEAEVSGPLAPDRVQVDFQGLEMYMGYNRPELEAQGDRWHSEGILPLCVTDRMTWEATVMLHRGEDEEAVRTARFRFETRRDEAGDLSAEALDSE</sequence>
<evidence type="ECO:0000313" key="1">
    <source>
        <dbReference type="EMBL" id="RLK50678.1"/>
    </source>
</evidence>
<dbReference type="EMBL" id="RCDA01000001">
    <property type="protein sequence ID" value="RLK50678.1"/>
    <property type="molecule type" value="Genomic_DNA"/>
</dbReference>
<keyword evidence="2" id="KW-1185">Reference proteome</keyword>
<reference evidence="1 2" key="1">
    <citation type="submission" date="2018-10" db="EMBL/GenBank/DDBJ databases">
        <title>Genomic Encyclopedia of Type Strains, Phase IV (KMG-IV): sequencing the most valuable type-strain genomes for metagenomic binning, comparative biology and taxonomic classification.</title>
        <authorList>
            <person name="Goeker M."/>
        </authorList>
    </citation>
    <scope>NUCLEOTIDE SEQUENCE [LARGE SCALE GENOMIC DNA]</scope>
    <source>
        <strain evidence="1 2">DSM 12769</strain>
    </source>
</reference>
<accession>A0A498CE07</accession>
<proteinExistence type="predicted"/>
<gene>
    <name evidence="1" type="ORF">DFR31_0584</name>
</gene>
<organism evidence="1 2">
    <name type="scientific">Alkalispirillum mobile</name>
    <dbReference type="NCBI Taxonomy" id="85925"/>
    <lineage>
        <taxon>Bacteria</taxon>
        <taxon>Pseudomonadati</taxon>
        <taxon>Pseudomonadota</taxon>
        <taxon>Gammaproteobacteria</taxon>
        <taxon>Chromatiales</taxon>
        <taxon>Ectothiorhodospiraceae</taxon>
        <taxon>Alkalispirillum</taxon>
    </lineage>
</organism>
<dbReference type="AlphaFoldDB" id="A0A498CE07"/>
<name>A0A498CE07_9GAMM</name>
<protein>
    <submittedName>
        <fullName evidence="1">Uncharacterized protein</fullName>
    </submittedName>
</protein>
<evidence type="ECO:0000313" key="2">
    <source>
        <dbReference type="Proteomes" id="UP000275461"/>
    </source>
</evidence>
<dbReference type="Proteomes" id="UP000275461">
    <property type="component" value="Unassembled WGS sequence"/>
</dbReference>
<comment type="caution">
    <text evidence="1">The sequence shown here is derived from an EMBL/GenBank/DDBJ whole genome shotgun (WGS) entry which is preliminary data.</text>
</comment>